<evidence type="ECO:0000256" key="1">
    <source>
        <dbReference type="SAM" id="MobiDB-lite"/>
    </source>
</evidence>
<sequence>MKRKRNVYGKYLYLSLALILALALITSCESGPDGRKEKEVAAKPAAATPSSAGAGGSGTPLKPLSGDVLSLTVEHPKMKAVIGEPAILSPGDDYPRIKLKPKAEGHGFGSCSL</sequence>
<dbReference type="EMBL" id="JAQAGZ010000003">
    <property type="protein sequence ID" value="MCZ8512037.1"/>
    <property type="molecule type" value="Genomic_DNA"/>
</dbReference>
<organism evidence="2 3">
    <name type="scientific">Paenibacillus gyeongsangnamensis</name>
    <dbReference type="NCBI Taxonomy" id="3388067"/>
    <lineage>
        <taxon>Bacteria</taxon>
        <taxon>Bacillati</taxon>
        <taxon>Bacillota</taxon>
        <taxon>Bacilli</taxon>
        <taxon>Bacillales</taxon>
        <taxon>Paenibacillaceae</taxon>
        <taxon>Paenibacillus</taxon>
    </lineage>
</organism>
<comment type="caution">
    <text evidence="2">The sequence shown here is derived from an EMBL/GenBank/DDBJ whole genome shotgun (WGS) entry which is preliminary data.</text>
</comment>
<dbReference type="Proteomes" id="UP001527882">
    <property type="component" value="Unassembled WGS sequence"/>
</dbReference>
<evidence type="ECO:0000313" key="3">
    <source>
        <dbReference type="Proteomes" id="UP001527882"/>
    </source>
</evidence>
<feature type="compositionally biased region" description="Basic and acidic residues" evidence="1">
    <location>
        <begin position="32"/>
        <end position="41"/>
    </location>
</feature>
<reference evidence="2 3" key="1">
    <citation type="submission" date="2022-12" db="EMBL/GenBank/DDBJ databases">
        <title>Draft genome sequence of Paenibacillus sp. dW9.</title>
        <authorList>
            <person name="Choi E.-W."/>
            <person name="Kim D.-U."/>
        </authorList>
    </citation>
    <scope>NUCLEOTIDE SEQUENCE [LARGE SCALE GENOMIC DNA]</scope>
    <source>
        <strain evidence="3">dW9</strain>
    </source>
</reference>
<dbReference type="PROSITE" id="PS51257">
    <property type="entry name" value="PROKAR_LIPOPROTEIN"/>
    <property type="match status" value="1"/>
</dbReference>
<proteinExistence type="predicted"/>
<gene>
    <name evidence="2" type="ORF">O9H85_06270</name>
</gene>
<protein>
    <submittedName>
        <fullName evidence="2">Uncharacterized protein</fullName>
    </submittedName>
</protein>
<dbReference type="RefSeq" id="WP_269880425.1">
    <property type="nucleotide sequence ID" value="NZ_JAQAGZ010000003.1"/>
</dbReference>
<accession>A0ABT4Q583</accession>
<feature type="compositionally biased region" description="Low complexity" evidence="1">
    <location>
        <begin position="42"/>
        <end position="52"/>
    </location>
</feature>
<feature type="region of interest" description="Disordered" evidence="1">
    <location>
        <begin position="30"/>
        <end position="61"/>
    </location>
</feature>
<evidence type="ECO:0000313" key="2">
    <source>
        <dbReference type="EMBL" id="MCZ8512037.1"/>
    </source>
</evidence>
<name>A0ABT4Q583_9BACL</name>
<keyword evidence="3" id="KW-1185">Reference proteome</keyword>